<accession>A0A8F9U9J0</accession>
<sequence length="188" mass="21344">MFDPHRTRRSDRRYYTRKGQVIQASRVDVQPIIDQRLVPVYKKYLIVNRLAFDAPPPPVPAPVEPIGISGISVNNVSFPFTLMTVYSTPTVQLRAVAGQGDLLVIVFYKDTGGNYFLQISRKNSGIFEQTINDNAECYFYYENRPNGINLDALDSYVKGILDSTGENYVMSFKNNTLYIKNDVPFSVL</sequence>
<evidence type="ECO:0000313" key="1">
    <source>
        <dbReference type="EMBL" id="QYM90083.1"/>
    </source>
</evidence>
<dbReference type="EMBL" id="MW881210">
    <property type="protein sequence ID" value="QYM90083.1"/>
    <property type="molecule type" value="Genomic_DNA"/>
</dbReference>
<organism evidence="1">
    <name type="scientific">Po-Circo-like virus</name>
    <dbReference type="NCBI Taxonomy" id="1454552"/>
    <lineage>
        <taxon>Viruses</taxon>
        <taxon>Monodnaviria</taxon>
        <taxon>Shotokuvirae</taxon>
        <taxon>Cressdnaviricota</taxon>
        <taxon>Arfiviricetes</taxon>
        <taxon>Rohanvirales</taxon>
        <taxon>Kirkoviridae</taxon>
        <taxon>Aglavirus</taxon>
        <taxon>Aglavirus caranthi</taxon>
    </lineage>
</organism>
<reference evidence="1" key="1">
    <citation type="submission" date="2021-04" db="EMBL/GenBank/DDBJ databases">
        <authorList>
            <person name="Song C."/>
            <person name="Liu X."/>
            <person name="Zhang X."/>
        </authorList>
    </citation>
    <scope>NUCLEOTIDE SEQUENCE</scope>
    <source>
        <strain evidence="1">CZH12</strain>
    </source>
</reference>
<protein>
    <submittedName>
        <fullName evidence="1">Cap</fullName>
    </submittedName>
</protein>
<proteinExistence type="predicted"/>
<name>A0A8F9U9J0_9VIRU</name>